<dbReference type="AlphaFoldDB" id="A0AAV5F5V2"/>
<protein>
    <recommendedName>
        <fullName evidence="1">DUF3615 domain-containing protein</fullName>
    </recommendedName>
</protein>
<dbReference type="Proteomes" id="UP001054889">
    <property type="component" value="Unassembled WGS sequence"/>
</dbReference>
<feature type="domain" description="DUF3615" evidence="1">
    <location>
        <begin position="378"/>
        <end position="475"/>
    </location>
</feature>
<dbReference type="Pfam" id="PF12274">
    <property type="entry name" value="DUF3615"/>
    <property type="match status" value="1"/>
</dbReference>
<name>A0AAV5F5V2_ELECO</name>
<dbReference type="PANTHER" id="PTHR33326">
    <property type="entry name" value="OS05G0543800 PROTEIN"/>
    <property type="match status" value="1"/>
</dbReference>
<proteinExistence type="predicted"/>
<dbReference type="EMBL" id="BQKI01000081">
    <property type="protein sequence ID" value="GJN29700.1"/>
    <property type="molecule type" value="Genomic_DNA"/>
</dbReference>
<reference evidence="2" key="1">
    <citation type="journal article" date="2018" name="DNA Res.">
        <title>Multiple hybrid de novo genome assembly of finger millet, an orphan allotetraploid crop.</title>
        <authorList>
            <person name="Hatakeyama M."/>
            <person name="Aluri S."/>
            <person name="Balachadran M.T."/>
            <person name="Sivarajan S.R."/>
            <person name="Patrignani A."/>
            <person name="Gruter S."/>
            <person name="Poveda L."/>
            <person name="Shimizu-Inatsugi R."/>
            <person name="Baeten J."/>
            <person name="Francoijs K.J."/>
            <person name="Nataraja K.N."/>
            <person name="Reddy Y.A.N."/>
            <person name="Phadnis S."/>
            <person name="Ravikumar R.L."/>
            <person name="Schlapbach R."/>
            <person name="Sreeman S.M."/>
            <person name="Shimizu K.K."/>
        </authorList>
    </citation>
    <scope>NUCLEOTIDE SEQUENCE</scope>
</reference>
<gene>
    <name evidence="2" type="primary">gb17950</name>
    <name evidence="2" type="ORF">PR202_gb17950</name>
</gene>
<sequence>MSDPRHSAKTKAKFVVISTSWSEKLAVDVAALTLQGPDISSSENLLDNKSLEQLTTADPQTVSHNTINGSSSTYPPEKLVAGAAESSSMLTLQEPNASSMDKFLDSLLEELITESPQMVLHNTINGSSSTSPSSRERLVGGAEKLAADVDALVSALTLQEPDISSSENLLVNKPLERLTTADPQTVSHNPPEKLLLTLQEPDASSMDKFLDSSLEESITGRPQTVIHNTINGSSSTSPSSCEKLVGGAVVSASAPILEGLDVSSSDVFLDSSSEESDSPRTVLHNIASASSSETSSLGSDILVRLTPKSLQLFYIRLDRRGYFWVYPYLGGPFKSIDDVDFSITLFDEVHRGDRNVIPNSGPDSSSSKIENDNCHLIQALLDKYNDDHNLCGSGALELEDLLKGQLFIENHRRYFHFNFTIKQKVDGKNLVFAEVSHIRGIKVLEVNCFSFMSNDDPGSHCYGCVNNGSPHMRHPDVNVYSGGRLNEEDGVFVEGMWESTSSSEE</sequence>
<comment type="caution">
    <text evidence="2">The sequence shown here is derived from an EMBL/GenBank/DDBJ whole genome shotgun (WGS) entry which is preliminary data.</text>
</comment>
<reference evidence="2" key="2">
    <citation type="submission" date="2021-12" db="EMBL/GenBank/DDBJ databases">
        <title>Resequencing data analysis of finger millet.</title>
        <authorList>
            <person name="Hatakeyama M."/>
            <person name="Aluri S."/>
            <person name="Balachadran M.T."/>
            <person name="Sivarajan S.R."/>
            <person name="Poveda L."/>
            <person name="Shimizu-Inatsugi R."/>
            <person name="Schlapbach R."/>
            <person name="Sreeman S.M."/>
            <person name="Shimizu K.K."/>
        </authorList>
    </citation>
    <scope>NUCLEOTIDE SEQUENCE</scope>
</reference>
<organism evidence="2 3">
    <name type="scientific">Eleusine coracana subsp. coracana</name>
    <dbReference type="NCBI Taxonomy" id="191504"/>
    <lineage>
        <taxon>Eukaryota</taxon>
        <taxon>Viridiplantae</taxon>
        <taxon>Streptophyta</taxon>
        <taxon>Embryophyta</taxon>
        <taxon>Tracheophyta</taxon>
        <taxon>Spermatophyta</taxon>
        <taxon>Magnoliopsida</taxon>
        <taxon>Liliopsida</taxon>
        <taxon>Poales</taxon>
        <taxon>Poaceae</taxon>
        <taxon>PACMAD clade</taxon>
        <taxon>Chloridoideae</taxon>
        <taxon>Cynodonteae</taxon>
        <taxon>Eleusininae</taxon>
        <taxon>Eleusine</taxon>
    </lineage>
</organism>
<accession>A0AAV5F5V2</accession>
<evidence type="ECO:0000313" key="2">
    <source>
        <dbReference type="EMBL" id="GJN29700.1"/>
    </source>
</evidence>
<evidence type="ECO:0000313" key="3">
    <source>
        <dbReference type="Proteomes" id="UP001054889"/>
    </source>
</evidence>
<keyword evidence="3" id="KW-1185">Reference proteome</keyword>
<dbReference type="PANTHER" id="PTHR33326:SF44">
    <property type="entry name" value="OS10G0494950 PROTEIN"/>
    <property type="match status" value="1"/>
</dbReference>
<evidence type="ECO:0000259" key="1">
    <source>
        <dbReference type="Pfam" id="PF12274"/>
    </source>
</evidence>
<dbReference type="InterPro" id="IPR022059">
    <property type="entry name" value="DUF3615"/>
</dbReference>